<dbReference type="Gene3D" id="1.10.10.10">
    <property type="entry name" value="Winged helix-like DNA-binding domain superfamily/Winged helix DNA-binding domain"/>
    <property type="match status" value="1"/>
</dbReference>
<dbReference type="Pfam" id="PF00486">
    <property type="entry name" value="Trans_reg_C"/>
    <property type="match status" value="1"/>
</dbReference>
<evidence type="ECO:0000256" key="1">
    <source>
        <dbReference type="ARBA" id="ARBA00022553"/>
    </source>
</evidence>
<sequence>MKIFMHDPDAVRQQRFVTALSSGAIQHELIPSTAALRGLAGLSTEAARSIPLVLGQQDSTLDQVIALRRSGCENPILILVDHRAPERDAALLDAGACDILAAPFHDREIAARLRTTFRRRNNLARNDITIGDLVVYLDGRDPEFQSLPVKLSAKENAVLCLLASNQGRVMPRTAIFELLYGLSEYQPFDKAVDIHICRIRSKFARVTPEASNMIETFPRRGYALRASQGAAIERACAQRQR</sequence>
<reference evidence="9" key="1">
    <citation type="journal article" date="2019" name="Int. J. Syst. Evol. Microbiol.">
        <title>The Global Catalogue of Microorganisms (GCM) 10K type strain sequencing project: providing services to taxonomists for standard genome sequencing and annotation.</title>
        <authorList>
            <consortium name="The Broad Institute Genomics Platform"/>
            <consortium name="The Broad Institute Genome Sequencing Center for Infectious Disease"/>
            <person name="Wu L."/>
            <person name="Ma J."/>
        </authorList>
    </citation>
    <scope>NUCLEOTIDE SEQUENCE [LARGE SCALE GENOMIC DNA]</scope>
    <source>
        <strain evidence="9">CGMCC 1.12478</strain>
    </source>
</reference>
<feature type="domain" description="OmpR/PhoB-type" evidence="7">
    <location>
        <begin position="125"/>
        <end position="226"/>
    </location>
</feature>
<protein>
    <recommendedName>
        <fullName evidence="7">OmpR/PhoB-type domain-containing protein</fullName>
    </recommendedName>
</protein>
<dbReference type="Gene3D" id="3.40.50.2300">
    <property type="match status" value="1"/>
</dbReference>
<organism evidence="8 9">
    <name type="scientific">Marivita lacus</name>
    <dbReference type="NCBI Taxonomy" id="1323742"/>
    <lineage>
        <taxon>Bacteria</taxon>
        <taxon>Pseudomonadati</taxon>
        <taxon>Pseudomonadota</taxon>
        <taxon>Alphaproteobacteria</taxon>
        <taxon>Rhodobacterales</taxon>
        <taxon>Roseobacteraceae</taxon>
        <taxon>Marivita</taxon>
    </lineage>
</organism>
<evidence type="ECO:0000259" key="7">
    <source>
        <dbReference type="PROSITE" id="PS51755"/>
    </source>
</evidence>
<dbReference type="PROSITE" id="PS51755">
    <property type="entry name" value="OMPR_PHOB"/>
    <property type="match status" value="1"/>
</dbReference>
<evidence type="ECO:0000313" key="8">
    <source>
        <dbReference type="EMBL" id="GGC10178.1"/>
    </source>
</evidence>
<keyword evidence="3" id="KW-0805">Transcription regulation</keyword>
<accession>A0ABQ1KT66</accession>
<comment type="caution">
    <text evidence="8">The sequence shown here is derived from an EMBL/GenBank/DDBJ whole genome shotgun (WGS) entry which is preliminary data.</text>
</comment>
<dbReference type="EMBL" id="BMFC01000007">
    <property type="protein sequence ID" value="GGC10178.1"/>
    <property type="molecule type" value="Genomic_DNA"/>
</dbReference>
<proteinExistence type="predicted"/>
<keyword evidence="1" id="KW-0597">Phosphoprotein</keyword>
<dbReference type="SUPFAM" id="SSF52172">
    <property type="entry name" value="CheY-like"/>
    <property type="match status" value="1"/>
</dbReference>
<keyword evidence="4 6" id="KW-0238">DNA-binding</keyword>
<dbReference type="Proteomes" id="UP000645462">
    <property type="component" value="Unassembled WGS sequence"/>
</dbReference>
<dbReference type="SUPFAM" id="SSF46894">
    <property type="entry name" value="C-terminal effector domain of the bipartite response regulators"/>
    <property type="match status" value="1"/>
</dbReference>
<feature type="DNA-binding region" description="OmpR/PhoB-type" evidence="6">
    <location>
        <begin position="125"/>
        <end position="226"/>
    </location>
</feature>
<gene>
    <name evidence="8" type="ORF">GCM10011363_28570</name>
</gene>
<keyword evidence="5" id="KW-0804">Transcription</keyword>
<dbReference type="PANTHER" id="PTHR48111:SF1">
    <property type="entry name" value="TWO-COMPONENT RESPONSE REGULATOR ORR33"/>
    <property type="match status" value="1"/>
</dbReference>
<evidence type="ECO:0000256" key="3">
    <source>
        <dbReference type="ARBA" id="ARBA00023015"/>
    </source>
</evidence>
<dbReference type="InterPro" id="IPR039420">
    <property type="entry name" value="WalR-like"/>
</dbReference>
<evidence type="ECO:0000256" key="6">
    <source>
        <dbReference type="PROSITE-ProRule" id="PRU01091"/>
    </source>
</evidence>
<keyword evidence="9" id="KW-1185">Reference proteome</keyword>
<dbReference type="InterPro" id="IPR016032">
    <property type="entry name" value="Sig_transdc_resp-reg_C-effctor"/>
</dbReference>
<dbReference type="InterPro" id="IPR001867">
    <property type="entry name" value="OmpR/PhoB-type_DNA-bd"/>
</dbReference>
<name>A0ABQ1KT66_9RHOB</name>
<dbReference type="CDD" id="cd00383">
    <property type="entry name" value="trans_reg_C"/>
    <property type="match status" value="1"/>
</dbReference>
<keyword evidence="2" id="KW-0902">Two-component regulatory system</keyword>
<evidence type="ECO:0000256" key="5">
    <source>
        <dbReference type="ARBA" id="ARBA00023163"/>
    </source>
</evidence>
<dbReference type="InterPro" id="IPR036388">
    <property type="entry name" value="WH-like_DNA-bd_sf"/>
</dbReference>
<dbReference type="SMART" id="SM00862">
    <property type="entry name" value="Trans_reg_C"/>
    <property type="match status" value="1"/>
</dbReference>
<evidence type="ECO:0000256" key="4">
    <source>
        <dbReference type="ARBA" id="ARBA00023125"/>
    </source>
</evidence>
<evidence type="ECO:0000256" key="2">
    <source>
        <dbReference type="ARBA" id="ARBA00023012"/>
    </source>
</evidence>
<evidence type="ECO:0000313" key="9">
    <source>
        <dbReference type="Proteomes" id="UP000645462"/>
    </source>
</evidence>
<dbReference type="InterPro" id="IPR011006">
    <property type="entry name" value="CheY-like_superfamily"/>
</dbReference>
<dbReference type="PANTHER" id="PTHR48111">
    <property type="entry name" value="REGULATOR OF RPOS"/>
    <property type="match status" value="1"/>
</dbReference>